<name>A0ABV4Y6P6_9CYAN</name>
<evidence type="ECO:0000256" key="1">
    <source>
        <dbReference type="SAM" id="MobiDB-lite"/>
    </source>
</evidence>
<feature type="region of interest" description="Disordered" evidence="1">
    <location>
        <begin position="1"/>
        <end position="41"/>
    </location>
</feature>
<accession>A0ABV4Y6P6</accession>
<protein>
    <recommendedName>
        <fullName evidence="4">Ribosomal protein S18</fullName>
    </recommendedName>
</protein>
<reference evidence="2 3" key="1">
    <citation type="submission" date="2024-09" db="EMBL/GenBank/DDBJ databases">
        <title>Floridaenema gen nov. (Aerosakkonemataceae, Aerosakkonematales ord. nov., Cyanobacteria) from benthic tropical and subtropical fresh waters, with the description of four new species.</title>
        <authorList>
            <person name="Moretto J.A."/>
            <person name="Berthold D.E."/>
            <person name="Lefler F.W."/>
            <person name="Huang I.-S."/>
            <person name="Laughinghouse H. IV."/>
        </authorList>
    </citation>
    <scope>NUCLEOTIDE SEQUENCE [LARGE SCALE GENOMIC DNA]</scope>
    <source>
        <strain evidence="2 3">BLCC-F154</strain>
    </source>
</reference>
<proteinExistence type="predicted"/>
<dbReference type="Proteomes" id="UP001576776">
    <property type="component" value="Unassembled WGS sequence"/>
</dbReference>
<gene>
    <name evidence="2" type="ORF">ACE1B6_04295</name>
</gene>
<evidence type="ECO:0000313" key="3">
    <source>
        <dbReference type="Proteomes" id="UP001576776"/>
    </source>
</evidence>
<organism evidence="2 3">
    <name type="scientific">Floridaenema fluviatile BLCC-F154</name>
    <dbReference type="NCBI Taxonomy" id="3153640"/>
    <lineage>
        <taxon>Bacteria</taxon>
        <taxon>Bacillati</taxon>
        <taxon>Cyanobacteriota</taxon>
        <taxon>Cyanophyceae</taxon>
        <taxon>Oscillatoriophycideae</taxon>
        <taxon>Aerosakkonematales</taxon>
        <taxon>Aerosakkonemataceae</taxon>
        <taxon>Floridanema</taxon>
        <taxon>Floridanema fluviatile</taxon>
    </lineage>
</organism>
<dbReference type="RefSeq" id="WP_413256004.1">
    <property type="nucleotide sequence ID" value="NZ_JBHFNS010000019.1"/>
</dbReference>
<comment type="caution">
    <text evidence="2">The sequence shown here is derived from an EMBL/GenBank/DDBJ whole genome shotgun (WGS) entry which is preliminary data.</text>
</comment>
<evidence type="ECO:0000313" key="2">
    <source>
        <dbReference type="EMBL" id="MFB2934476.1"/>
    </source>
</evidence>
<keyword evidence="3" id="KW-1185">Reference proteome</keyword>
<sequence length="41" mass="5013">MRLREAQRQRRSQSLFSDVRSPKMKKRSHFVFSQVRSHPNI</sequence>
<evidence type="ECO:0008006" key="4">
    <source>
        <dbReference type="Google" id="ProtNLM"/>
    </source>
</evidence>
<dbReference type="EMBL" id="JBHFNS010000019">
    <property type="protein sequence ID" value="MFB2934476.1"/>
    <property type="molecule type" value="Genomic_DNA"/>
</dbReference>